<evidence type="ECO:0000313" key="2">
    <source>
        <dbReference type="EMBL" id="PRY93977.1"/>
    </source>
</evidence>
<dbReference type="PANTHER" id="PTHR43194">
    <property type="entry name" value="HYDROLASE ALPHA/BETA FOLD FAMILY"/>
    <property type="match status" value="1"/>
</dbReference>
<dbReference type="Gene3D" id="3.40.50.1820">
    <property type="entry name" value="alpha/beta hydrolase"/>
    <property type="match status" value="1"/>
</dbReference>
<proteinExistence type="predicted"/>
<dbReference type="Pfam" id="PF12697">
    <property type="entry name" value="Abhydrolase_6"/>
    <property type="match status" value="1"/>
</dbReference>
<dbReference type="AlphaFoldDB" id="A0A2T0X4X2"/>
<dbReference type="PANTHER" id="PTHR43194:SF2">
    <property type="entry name" value="PEROXISOMAL MEMBRANE PROTEIN LPX1"/>
    <property type="match status" value="1"/>
</dbReference>
<protein>
    <submittedName>
        <fullName evidence="2">Pimeloyl-ACP methyl ester carboxylesterase</fullName>
    </submittedName>
</protein>
<dbReference type="SUPFAM" id="SSF53474">
    <property type="entry name" value="alpha/beta-Hydrolases"/>
    <property type="match status" value="1"/>
</dbReference>
<name>A0A2T0X4X2_9RHOB</name>
<keyword evidence="3" id="KW-1185">Reference proteome</keyword>
<evidence type="ECO:0000313" key="3">
    <source>
        <dbReference type="Proteomes" id="UP000238392"/>
    </source>
</evidence>
<dbReference type="RefSeq" id="WP_106262261.1">
    <property type="nucleotide sequence ID" value="NZ_PVTQ01000001.1"/>
</dbReference>
<evidence type="ECO:0000259" key="1">
    <source>
        <dbReference type="Pfam" id="PF12697"/>
    </source>
</evidence>
<organism evidence="2 3">
    <name type="scientific">Donghicola tyrosinivorans</name>
    <dbReference type="NCBI Taxonomy" id="1652492"/>
    <lineage>
        <taxon>Bacteria</taxon>
        <taxon>Pseudomonadati</taxon>
        <taxon>Pseudomonadota</taxon>
        <taxon>Alphaproteobacteria</taxon>
        <taxon>Rhodobacterales</taxon>
        <taxon>Roseobacteraceae</taxon>
        <taxon>Donghicola</taxon>
    </lineage>
</organism>
<accession>A0A2T0X4X2</accession>
<dbReference type="PRINTS" id="PR00111">
    <property type="entry name" value="ABHYDROLASE"/>
</dbReference>
<dbReference type="InterPro" id="IPR029058">
    <property type="entry name" value="AB_hydrolase_fold"/>
</dbReference>
<dbReference type="OrthoDB" id="5491135at2"/>
<dbReference type="Proteomes" id="UP000238392">
    <property type="component" value="Unassembled WGS sequence"/>
</dbReference>
<feature type="domain" description="AB hydrolase-1" evidence="1">
    <location>
        <begin position="5"/>
        <end position="223"/>
    </location>
</feature>
<dbReference type="EMBL" id="PVTQ01000001">
    <property type="protein sequence ID" value="PRY93977.1"/>
    <property type="molecule type" value="Genomic_DNA"/>
</dbReference>
<gene>
    <name evidence="2" type="ORF">CLV74_101107</name>
</gene>
<sequence>MVEAVVLLPGILCDDRVFAHQASGLEKGRTVCVRTPKTGQKVEEMAEDLLADLPERFALAGQGLGGNIALEILKRAPERVSRLGLISTCLLSETPMAAALREERIVRARVGRMEDVLASEIQPKTLAPGSGRLAVLNTLGQMALDLGPDLFIRQSRAMQRKRDQHDLLRRCTVPTAVICGSDDGLTPRRRFDLMAHLAPCAKLHEIPNAGYLPSLEQPEATLAALQSWLEMPLRLH</sequence>
<comment type="caution">
    <text evidence="2">The sequence shown here is derived from an EMBL/GenBank/DDBJ whole genome shotgun (WGS) entry which is preliminary data.</text>
</comment>
<reference evidence="2 3" key="1">
    <citation type="submission" date="2018-03" db="EMBL/GenBank/DDBJ databases">
        <title>Genomic Encyclopedia of Archaeal and Bacterial Type Strains, Phase II (KMG-II): from individual species to whole genera.</title>
        <authorList>
            <person name="Goeker M."/>
        </authorList>
    </citation>
    <scope>NUCLEOTIDE SEQUENCE [LARGE SCALE GENOMIC DNA]</scope>
    <source>
        <strain evidence="2 3">DSM 100212</strain>
    </source>
</reference>
<dbReference type="InterPro" id="IPR050228">
    <property type="entry name" value="Carboxylesterase_BioH"/>
</dbReference>
<dbReference type="InterPro" id="IPR000073">
    <property type="entry name" value="AB_hydrolase_1"/>
</dbReference>